<dbReference type="NCBIfam" id="TIGR01280">
    <property type="entry name" value="xseB"/>
    <property type="match status" value="1"/>
</dbReference>
<keyword evidence="5 6" id="KW-0269">Exonuclease</keyword>
<evidence type="ECO:0000256" key="1">
    <source>
        <dbReference type="ARBA" id="ARBA00009998"/>
    </source>
</evidence>
<dbReference type="AlphaFoldDB" id="A0A9E7DKQ7"/>
<comment type="function">
    <text evidence="6">Bidirectionally degrades single-stranded DNA into large acid-insoluble oligonucleotides, which are then degraded further into small acid-soluble oligonucleotides.</text>
</comment>
<evidence type="ECO:0000256" key="6">
    <source>
        <dbReference type="HAMAP-Rule" id="MF_00337"/>
    </source>
</evidence>
<sequence length="101" mass="11982">MTLNYEKTLDNLDDILEKLQSQELSLDESIDEFEKAVKLYKELNKKLSEAKMKIKKIEIDDLNLSKEIDYDVEDNDFETIDSFKDFGEAHDDDLDYDDDEY</sequence>
<dbReference type="PANTHER" id="PTHR34137">
    <property type="entry name" value="EXODEOXYRIBONUCLEASE 7 SMALL SUBUNIT"/>
    <property type="match status" value="1"/>
</dbReference>
<evidence type="ECO:0000256" key="2">
    <source>
        <dbReference type="ARBA" id="ARBA00022490"/>
    </source>
</evidence>
<proteinExistence type="inferred from homology"/>
<comment type="subunit">
    <text evidence="6">Heterooligomer composed of large and small subunits.</text>
</comment>
<keyword evidence="9" id="KW-1185">Reference proteome</keyword>
<dbReference type="EMBL" id="CP096649">
    <property type="protein sequence ID" value="UQK59773.1"/>
    <property type="molecule type" value="Genomic_DNA"/>
</dbReference>
<evidence type="ECO:0000256" key="3">
    <source>
        <dbReference type="ARBA" id="ARBA00022722"/>
    </source>
</evidence>
<evidence type="ECO:0000313" key="9">
    <source>
        <dbReference type="Proteomes" id="UP000831151"/>
    </source>
</evidence>
<dbReference type="Pfam" id="PF02609">
    <property type="entry name" value="Exonuc_VII_S"/>
    <property type="match status" value="1"/>
</dbReference>
<keyword evidence="2 6" id="KW-0963">Cytoplasm</keyword>
<dbReference type="GO" id="GO:0005829">
    <property type="term" value="C:cytosol"/>
    <property type="evidence" value="ECO:0007669"/>
    <property type="project" value="TreeGrafter"/>
</dbReference>
<dbReference type="InterPro" id="IPR003761">
    <property type="entry name" value="Exonuc_VII_S"/>
</dbReference>
<evidence type="ECO:0000313" key="8">
    <source>
        <dbReference type="EMBL" id="UQK59773.1"/>
    </source>
</evidence>
<keyword evidence="3 6" id="KW-0540">Nuclease</keyword>
<keyword evidence="7" id="KW-0175">Coiled coil</keyword>
<organism evidence="8 9">
    <name type="scientific">Fenollaria massiliensis</name>
    <dbReference type="NCBI Taxonomy" id="938288"/>
    <lineage>
        <taxon>Bacteria</taxon>
        <taxon>Bacillati</taxon>
        <taxon>Bacillota</taxon>
        <taxon>Clostridia</taxon>
        <taxon>Eubacteriales</taxon>
        <taxon>Fenollaria</taxon>
    </lineage>
</organism>
<protein>
    <recommendedName>
        <fullName evidence="6">Exodeoxyribonuclease 7 small subunit</fullName>
        <ecNumber evidence="6">3.1.11.6</ecNumber>
    </recommendedName>
    <alternativeName>
        <fullName evidence="6">Exodeoxyribonuclease VII small subunit</fullName>
        <shortName evidence="6">Exonuclease VII small subunit</shortName>
    </alternativeName>
</protein>
<keyword evidence="4 6" id="KW-0378">Hydrolase</keyword>
<dbReference type="GO" id="GO:0009318">
    <property type="term" value="C:exodeoxyribonuclease VII complex"/>
    <property type="evidence" value="ECO:0007669"/>
    <property type="project" value="UniProtKB-UniRule"/>
</dbReference>
<dbReference type="RefSeq" id="WP_249243126.1">
    <property type="nucleotide sequence ID" value="NZ_CP096649.1"/>
</dbReference>
<dbReference type="SUPFAM" id="SSF116842">
    <property type="entry name" value="XseB-like"/>
    <property type="match status" value="1"/>
</dbReference>
<dbReference type="Proteomes" id="UP000831151">
    <property type="component" value="Chromosome"/>
</dbReference>
<reference evidence="8" key="1">
    <citation type="submission" date="2022-04" db="EMBL/GenBank/DDBJ databases">
        <title>Complete genome sequences of Ezakiella coagulans and Fenollaria massiliensis.</title>
        <authorList>
            <person name="France M.T."/>
            <person name="Clifford J."/>
            <person name="Narina S."/>
            <person name="Rutt L."/>
            <person name="Ravel J."/>
        </authorList>
    </citation>
    <scope>NUCLEOTIDE SEQUENCE</scope>
    <source>
        <strain evidence="8">C0061C2</strain>
    </source>
</reference>
<dbReference type="GO" id="GO:0008855">
    <property type="term" value="F:exodeoxyribonuclease VII activity"/>
    <property type="evidence" value="ECO:0007669"/>
    <property type="project" value="UniProtKB-UniRule"/>
</dbReference>
<gene>
    <name evidence="6 8" type="primary">xseB</name>
    <name evidence="8" type="ORF">M1R53_03775</name>
</gene>
<dbReference type="Gene3D" id="1.10.287.1040">
    <property type="entry name" value="Exonuclease VII, small subunit"/>
    <property type="match status" value="1"/>
</dbReference>
<dbReference type="EC" id="3.1.11.6" evidence="6"/>
<comment type="similarity">
    <text evidence="1 6">Belongs to the XseB family.</text>
</comment>
<evidence type="ECO:0000256" key="7">
    <source>
        <dbReference type="SAM" id="Coils"/>
    </source>
</evidence>
<comment type="catalytic activity">
    <reaction evidence="6">
        <text>Exonucleolytic cleavage in either 5'- to 3'- or 3'- to 5'-direction to yield nucleoside 5'-phosphates.</text>
        <dbReference type="EC" id="3.1.11.6"/>
    </reaction>
</comment>
<dbReference type="GO" id="GO:0006308">
    <property type="term" value="P:DNA catabolic process"/>
    <property type="evidence" value="ECO:0007669"/>
    <property type="project" value="UniProtKB-UniRule"/>
</dbReference>
<evidence type="ECO:0000256" key="5">
    <source>
        <dbReference type="ARBA" id="ARBA00022839"/>
    </source>
</evidence>
<dbReference type="KEGG" id="fms:M1R53_03775"/>
<dbReference type="PANTHER" id="PTHR34137:SF1">
    <property type="entry name" value="EXODEOXYRIBONUCLEASE 7 SMALL SUBUNIT"/>
    <property type="match status" value="1"/>
</dbReference>
<comment type="subcellular location">
    <subcellularLocation>
        <location evidence="6">Cytoplasm</location>
    </subcellularLocation>
</comment>
<name>A0A9E7DKQ7_9FIRM</name>
<dbReference type="InterPro" id="IPR037004">
    <property type="entry name" value="Exonuc_VII_ssu_sf"/>
</dbReference>
<feature type="coiled-coil region" evidence="7">
    <location>
        <begin position="2"/>
        <end position="60"/>
    </location>
</feature>
<accession>A0A9E7DKQ7</accession>
<dbReference type="HAMAP" id="MF_00337">
    <property type="entry name" value="Exonuc_7_S"/>
    <property type="match status" value="1"/>
</dbReference>
<evidence type="ECO:0000256" key="4">
    <source>
        <dbReference type="ARBA" id="ARBA00022801"/>
    </source>
</evidence>